<keyword evidence="6" id="KW-0862">Zinc</keyword>
<keyword evidence="5" id="KW-0378">Hydrolase</keyword>
<dbReference type="Gene3D" id="3.40.630.10">
    <property type="entry name" value="Zn peptidases"/>
    <property type="match status" value="1"/>
</dbReference>
<evidence type="ECO:0000256" key="7">
    <source>
        <dbReference type="ARBA" id="ARBA00023049"/>
    </source>
</evidence>
<keyword evidence="7" id="KW-0482">Metalloprotease</keyword>
<dbReference type="GO" id="GO:0004180">
    <property type="term" value="F:carboxypeptidase activity"/>
    <property type="evidence" value="ECO:0007669"/>
    <property type="project" value="UniProtKB-KW"/>
</dbReference>
<proteinExistence type="inferred from homology"/>
<feature type="domain" description="Peptidase M14" evidence="10">
    <location>
        <begin position="45"/>
        <end position="349"/>
    </location>
</feature>
<dbReference type="SUPFAM" id="SSF53187">
    <property type="entry name" value="Zn-dependent exopeptidases"/>
    <property type="match status" value="1"/>
</dbReference>
<feature type="signal peptide" evidence="9">
    <location>
        <begin position="1"/>
        <end position="28"/>
    </location>
</feature>
<evidence type="ECO:0000256" key="2">
    <source>
        <dbReference type="ARBA" id="ARBA00005988"/>
    </source>
</evidence>
<evidence type="ECO:0000256" key="6">
    <source>
        <dbReference type="ARBA" id="ARBA00022833"/>
    </source>
</evidence>
<dbReference type="InterPro" id="IPR057246">
    <property type="entry name" value="CARBOXYPEPT_ZN_1"/>
</dbReference>
<comment type="caution">
    <text evidence="8">Lacks conserved residue(s) required for the propagation of feature annotation.</text>
</comment>
<keyword evidence="12" id="KW-1185">Reference proteome</keyword>
<reference evidence="12" key="1">
    <citation type="journal article" date="2019" name="Int. J. Syst. Evol. Microbiol.">
        <title>The Global Catalogue of Microorganisms (GCM) 10K type strain sequencing project: providing services to taxonomists for standard genome sequencing and annotation.</title>
        <authorList>
            <consortium name="The Broad Institute Genomics Platform"/>
            <consortium name="The Broad Institute Genome Sequencing Center for Infectious Disease"/>
            <person name="Wu L."/>
            <person name="Ma J."/>
        </authorList>
    </citation>
    <scope>NUCLEOTIDE SEQUENCE [LARGE SCALE GENOMIC DNA]</scope>
    <source>
        <strain evidence="12">CGMCC 4.7426</strain>
    </source>
</reference>
<dbReference type="Pfam" id="PF00246">
    <property type="entry name" value="Peptidase_M14"/>
    <property type="match status" value="1"/>
</dbReference>
<dbReference type="PROSITE" id="PS52035">
    <property type="entry name" value="PEPTIDASE_M14"/>
    <property type="match status" value="1"/>
</dbReference>
<evidence type="ECO:0000259" key="10">
    <source>
        <dbReference type="PROSITE" id="PS52035"/>
    </source>
</evidence>
<name>A0ABV9DNK5_9BACI</name>
<dbReference type="Proteomes" id="UP001595989">
    <property type="component" value="Unassembled WGS sequence"/>
</dbReference>
<sequence>MRKHLIIAAISGALVLGGTAITSPVVNAAGNGPEYQGHETINTQILHTYQEMMTFLETQNKKQAQMEVEVIGQTVKGRDIPLVKYMSDPANPTILYLAQQHGDEALTTEGMLDYIKSLGTGKNKGVLDNVNILLIPMYNADGAMGDVNYELEDYAAKGPRHLTRYNANQVDLNRDHEARTQPETQALHQNVLQKYDIDYMIDLHHQGAQWVKDDKYVSGAIFYPYPEHTKADVLYKSKQLGAVVYEAIEPKGWGHLAKYAGKGSAYGAGIGVYGIANEYDISTLLLEMRGTADNAFDFEVLGQKSNGYLTKQSVIGMEKTAQAIADGSVLNESIEFWEDLPVQESILED</sequence>
<dbReference type="PROSITE" id="PS00132">
    <property type="entry name" value="CARBOXYPEPT_ZN_1"/>
    <property type="match status" value="1"/>
</dbReference>
<accession>A0ABV9DNK5</accession>
<evidence type="ECO:0000313" key="12">
    <source>
        <dbReference type="Proteomes" id="UP001595989"/>
    </source>
</evidence>
<dbReference type="PANTHER" id="PTHR11705:SF143">
    <property type="entry name" value="SLL0236 PROTEIN"/>
    <property type="match status" value="1"/>
</dbReference>
<evidence type="ECO:0000313" key="11">
    <source>
        <dbReference type="EMBL" id="MFC4559992.1"/>
    </source>
</evidence>
<keyword evidence="11" id="KW-0121">Carboxypeptidase</keyword>
<evidence type="ECO:0000256" key="5">
    <source>
        <dbReference type="ARBA" id="ARBA00022801"/>
    </source>
</evidence>
<dbReference type="SMART" id="SM00631">
    <property type="entry name" value="Zn_pept"/>
    <property type="match status" value="1"/>
</dbReference>
<keyword evidence="3" id="KW-0645">Protease</keyword>
<comment type="caution">
    <text evidence="11">The sequence shown here is derived from an EMBL/GenBank/DDBJ whole genome shotgun (WGS) entry which is preliminary data.</text>
</comment>
<keyword evidence="4" id="KW-0479">Metal-binding</keyword>
<evidence type="ECO:0000256" key="1">
    <source>
        <dbReference type="ARBA" id="ARBA00001947"/>
    </source>
</evidence>
<dbReference type="EMBL" id="JBHSFU010000015">
    <property type="protein sequence ID" value="MFC4559992.1"/>
    <property type="molecule type" value="Genomic_DNA"/>
</dbReference>
<gene>
    <name evidence="11" type="ORF">ACFO3D_17660</name>
</gene>
<organism evidence="11 12">
    <name type="scientific">Virgibacillus kekensis</name>
    <dbReference type="NCBI Taxonomy" id="202261"/>
    <lineage>
        <taxon>Bacteria</taxon>
        <taxon>Bacillati</taxon>
        <taxon>Bacillota</taxon>
        <taxon>Bacilli</taxon>
        <taxon>Bacillales</taxon>
        <taxon>Bacillaceae</taxon>
        <taxon>Virgibacillus</taxon>
    </lineage>
</organism>
<evidence type="ECO:0000256" key="3">
    <source>
        <dbReference type="ARBA" id="ARBA00022670"/>
    </source>
</evidence>
<protein>
    <submittedName>
        <fullName evidence="11">M14 family zinc carboxypeptidase</fullName>
    </submittedName>
</protein>
<keyword evidence="9" id="KW-0732">Signal</keyword>
<comment type="cofactor">
    <cofactor evidence="1">
        <name>Zn(2+)</name>
        <dbReference type="ChEBI" id="CHEBI:29105"/>
    </cofactor>
</comment>
<dbReference type="InterPro" id="IPR000834">
    <property type="entry name" value="Peptidase_M14"/>
</dbReference>
<dbReference type="PANTHER" id="PTHR11705">
    <property type="entry name" value="PROTEASE FAMILY M14 CARBOXYPEPTIDASE A,B"/>
    <property type="match status" value="1"/>
</dbReference>
<dbReference type="RefSeq" id="WP_390299271.1">
    <property type="nucleotide sequence ID" value="NZ_JBHSFU010000015.1"/>
</dbReference>
<comment type="similarity">
    <text evidence="2 8">Belongs to the peptidase M14 family.</text>
</comment>
<evidence type="ECO:0000256" key="4">
    <source>
        <dbReference type="ARBA" id="ARBA00022723"/>
    </source>
</evidence>
<evidence type="ECO:0000256" key="8">
    <source>
        <dbReference type="PROSITE-ProRule" id="PRU01379"/>
    </source>
</evidence>
<feature type="chain" id="PRO_5045495802" evidence="9">
    <location>
        <begin position="29"/>
        <end position="349"/>
    </location>
</feature>
<evidence type="ECO:0000256" key="9">
    <source>
        <dbReference type="SAM" id="SignalP"/>
    </source>
</evidence>